<dbReference type="Proteomes" id="UP000735302">
    <property type="component" value="Unassembled WGS sequence"/>
</dbReference>
<evidence type="ECO:0000313" key="2">
    <source>
        <dbReference type="Proteomes" id="UP000735302"/>
    </source>
</evidence>
<accession>A0AAV4DGZ8</accession>
<dbReference type="AlphaFoldDB" id="A0AAV4DGZ8"/>
<protein>
    <submittedName>
        <fullName evidence="1">Uncharacterized protein</fullName>
    </submittedName>
</protein>
<evidence type="ECO:0000313" key="1">
    <source>
        <dbReference type="EMBL" id="GFO43304.1"/>
    </source>
</evidence>
<comment type="caution">
    <text evidence="1">The sequence shown here is derived from an EMBL/GenBank/DDBJ whole genome shotgun (WGS) entry which is preliminary data.</text>
</comment>
<dbReference type="EMBL" id="BLXT01007869">
    <property type="protein sequence ID" value="GFO43304.1"/>
    <property type="molecule type" value="Genomic_DNA"/>
</dbReference>
<reference evidence="1 2" key="1">
    <citation type="journal article" date="2021" name="Elife">
        <title>Chloroplast acquisition without the gene transfer in kleptoplastic sea slugs, Plakobranchus ocellatus.</title>
        <authorList>
            <person name="Maeda T."/>
            <person name="Takahashi S."/>
            <person name="Yoshida T."/>
            <person name="Shimamura S."/>
            <person name="Takaki Y."/>
            <person name="Nagai Y."/>
            <person name="Toyoda A."/>
            <person name="Suzuki Y."/>
            <person name="Arimoto A."/>
            <person name="Ishii H."/>
            <person name="Satoh N."/>
            <person name="Nishiyama T."/>
            <person name="Hasebe M."/>
            <person name="Maruyama T."/>
            <person name="Minagawa J."/>
            <person name="Obokata J."/>
            <person name="Shigenobu S."/>
        </authorList>
    </citation>
    <scope>NUCLEOTIDE SEQUENCE [LARGE SCALE GENOMIC DNA]</scope>
</reference>
<sequence length="84" mass="9323">MDGHNSSQDKLELCVSLALGVDAPGGWGLYMAELSYEDPEEFPLSLRCLGQKNQRNLFKICGLTLSKADDACKQQRMQTSVEEL</sequence>
<name>A0AAV4DGZ8_9GAST</name>
<proteinExistence type="predicted"/>
<gene>
    <name evidence="1" type="ORF">PoB_006980900</name>
</gene>
<keyword evidence="2" id="KW-1185">Reference proteome</keyword>
<organism evidence="1 2">
    <name type="scientific">Plakobranchus ocellatus</name>
    <dbReference type="NCBI Taxonomy" id="259542"/>
    <lineage>
        <taxon>Eukaryota</taxon>
        <taxon>Metazoa</taxon>
        <taxon>Spiralia</taxon>
        <taxon>Lophotrochozoa</taxon>
        <taxon>Mollusca</taxon>
        <taxon>Gastropoda</taxon>
        <taxon>Heterobranchia</taxon>
        <taxon>Euthyneura</taxon>
        <taxon>Panpulmonata</taxon>
        <taxon>Sacoglossa</taxon>
        <taxon>Placobranchoidea</taxon>
        <taxon>Plakobranchidae</taxon>
        <taxon>Plakobranchus</taxon>
    </lineage>
</organism>